<feature type="domain" description="DJ-1/PfpI" evidence="1">
    <location>
        <begin position="9"/>
        <end position="175"/>
    </location>
</feature>
<dbReference type="Gene3D" id="3.40.50.880">
    <property type="match status" value="1"/>
</dbReference>
<evidence type="ECO:0000259" key="1">
    <source>
        <dbReference type="Pfam" id="PF01965"/>
    </source>
</evidence>
<dbReference type="SUPFAM" id="SSF52317">
    <property type="entry name" value="Class I glutamine amidotransferase-like"/>
    <property type="match status" value="1"/>
</dbReference>
<dbReference type="InterPro" id="IPR050325">
    <property type="entry name" value="Prot/Nucl_acid_deglycase"/>
</dbReference>
<dbReference type="PANTHER" id="PTHR48094">
    <property type="entry name" value="PROTEIN/NUCLEIC ACID DEGLYCASE DJ-1-RELATED"/>
    <property type="match status" value="1"/>
</dbReference>
<protein>
    <submittedName>
        <fullName evidence="2">DJ-1/PfpI family protein</fullName>
    </submittedName>
</protein>
<dbReference type="InterPro" id="IPR029062">
    <property type="entry name" value="Class_I_gatase-like"/>
</dbReference>
<evidence type="ECO:0000313" key="3">
    <source>
        <dbReference type="Proteomes" id="UP000509594"/>
    </source>
</evidence>
<dbReference type="PANTHER" id="PTHR48094:SF12">
    <property type="entry name" value="PARKINSON DISEASE PROTEIN 7 HOMOLOG"/>
    <property type="match status" value="1"/>
</dbReference>
<dbReference type="OrthoDB" id="82036at2157"/>
<dbReference type="AlphaFoldDB" id="A0A7D5I4Z2"/>
<evidence type="ECO:0000313" key="2">
    <source>
        <dbReference type="EMBL" id="QLC49943.1"/>
    </source>
</evidence>
<dbReference type="CDD" id="cd03135">
    <property type="entry name" value="GATase1_DJ-1"/>
    <property type="match status" value="1"/>
</dbReference>
<gene>
    <name evidence="2" type="ORF">HWN40_06635</name>
</gene>
<dbReference type="Proteomes" id="UP000509594">
    <property type="component" value="Chromosome"/>
</dbReference>
<reference evidence="2 3" key="1">
    <citation type="submission" date="2020-06" db="EMBL/GenBank/DDBJ databases">
        <title>Methanolobus halotolerans sp. nov., isolated from a saline lake Tus in Siberia.</title>
        <authorList>
            <person name="Shen Y."/>
            <person name="Chen S.-C."/>
            <person name="Lai M.-C."/>
            <person name="Huang H.-H."/>
            <person name="Chiu H.-H."/>
            <person name="Tang S.-L."/>
            <person name="Rogozin D.Y."/>
            <person name="Degermendzhy A.G."/>
        </authorList>
    </citation>
    <scope>NUCLEOTIDE SEQUENCE [LARGE SCALE GENOMIC DNA]</scope>
    <source>
        <strain evidence="2 3">DSM 21339</strain>
    </source>
</reference>
<dbReference type="GeneID" id="55821336"/>
<proteinExistence type="predicted"/>
<organism evidence="2 3">
    <name type="scientific">Methanolobus zinderi</name>
    <dbReference type="NCBI Taxonomy" id="536044"/>
    <lineage>
        <taxon>Archaea</taxon>
        <taxon>Methanobacteriati</taxon>
        <taxon>Methanobacteriota</taxon>
        <taxon>Stenosarchaea group</taxon>
        <taxon>Methanomicrobia</taxon>
        <taxon>Methanosarcinales</taxon>
        <taxon>Methanosarcinaceae</taxon>
        <taxon>Methanolobus</taxon>
    </lineage>
</organism>
<keyword evidence="3" id="KW-1185">Reference proteome</keyword>
<dbReference type="EMBL" id="CP058215">
    <property type="protein sequence ID" value="QLC49943.1"/>
    <property type="molecule type" value="Genomic_DNA"/>
</dbReference>
<dbReference type="InterPro" id="IPR002818">
    <property type="entry name" value="DJ-1/PfpI"/>
</dbReference>
<dbReference type="RefSeq" id="WP_176964999.1">
    <property type="nucleotide sequence ID" value="NZ_CP058215.1"/>
</dbReference>
<dbReference type="KEGG" id="mzi:HWN40_06635"/>
<accession>A0A7D5I4Z2</accession>
<dbReference type="Pfam" id="PF01965">
    <property type="entry name" value="DJ-1_PfpI"/>
    <property type="match status" value="1"/>
</dbReference>
<dbReference type="GO" id="GO:0005737">
    <property type="term" value="C:cytoplasm"/>
    <property type="evidence" value="ECO:0007669"/>
    <property type="project" value="TreeGrafter"/>
</dbReference>
<sequence length="180" mass="19814">MSPGELEDKKVLMVIAQKNFRDEEFLEPREIFEDMDMDVTVASNSTKEAEGMLGRKIQPDLSIDDAIVADYDAIVIVGGGGSREYLWPNEKLHELVKDAIEHEKVVAAICVSPVILARAGALEGKKATVFKDDACIKELKKSKATYEDEDVIISDNVVTGRDPKCAEKFGEAVLEALSKI</sequence>
<name>A0A7D5I4Z2_9EURY</name>